<dbReference type="PANTHER" id="PTHR11851">
    <property type="entry name" value="METALLOPROTEASE"/>
    <property type="match status" value="1"/>
</dbReference>
<dbReference type="Gene3D" id="3.30.830.10">
    <property type="entry name" value="Metalloenzyme, LuxS/M16 peptidase-like"/>
    <property type="match status" value="2"/>
</dbReference>
<evidence type="ECO:0000259" key="3">
    <source>
        <dbReference type="Pfam" id="PF05193"/>
    </source>
</evidence>
<feature type="chain" id="PRO_5010995822" evidence="1">
    <location>
        <begin position="24"/>
        <end position="437"/>
    </location>
</feature>
<dbReference type="GO" id="GO:0008233">
    <property type="term" value="F:peptidase activity"/>
    <property type="evidence" value="ECO:0007669"/>
    <property type="project" value="UniProtKB-KW"/>
</dbReference>
<protein>
    <submittedName>
        <fullName evidence="4">Zinc protease</fullName>
    </submittedName>
</protein>
<dbReference type="GO" id="GO:0006508">
    <property type="term" value="P:proteolysis"/>
    <property type="evidence" value="ECO:0007669"/>
    <property type="project" value="UniProtKB-KW"/>
</dbReference>
<feature type="domain" description="Peptidase M16 N-terminal" evidence="2">
    <location>
        <begin position="49"/>
        <end position="181"/>
    </location>
</feature>
<accession>A0A1Y6CV84</accession>
<dbReference type="AlphaFoldDB" id="A0A1Y6CV84"/>
<dbReference type="Pfam" id="PF05193">
    <property type="entry name" value="Peptidase_M16_C"/>
    <property type="match status" value="1"/>
</dbReference>
<organism evidence="4 5">
    <name type="scientific">Methylomagnum ishizawai</name>
    <dbReference type="NCBI Taxonomy" id="1760988"/>
    <lineage>
        <taxon>Bacteria</taxon>
        <taxon>Pseudomonadati</taxon>
        <taxon>Pseudomonadota</taxon>
        <taxon>Gammaproteobacteria</taxon>
        <taxon>Methylococcales</taxon>
        <taxon>Methylococcaceae</taxon>
        <taxon>Methylomagnum</taxon>
    </lineage>
</organism>
<dbReference type="SUPFAM" id="SSF63411">
    <property type="entry name" value="LuxS/MPP-like metallohydrolase"/>
    <property type="match status" value="2"/>
</dbReference>
<evidence type="ECO:0000256" key="1">
    <source>
        <dbReference type="SAM" id="SignalP"/>
    </source>
</evidence>
<evidence type="ECO:0000259" key="2">
    <source>
        <dbReference type="Pfam" id="PF00675"/>
    </source>
</evidence>
<dbReference type="RefSeq" id="WP_085211415.1">
    <property type="nucleotide sequence ID" value="NZ_FXAM01000001.1"/>
</dbReference>
<dbReference type="InterPro" id="IPR011249">
    <property type="entry name" value="Metalloenz_LuxS/M16"/>
</dbReference>
<dbReference type="OrthoDB" id="9811314at2"/>
<gene>
    <name evidence="4" type="ORF">SAMN02949497_1536</name>
</gene>
<reference evidence="4 5" key="1">
    <citation type="submission" date="2016-12" db="EMBL/GenBank/DDBJ databases">
        <authorList>
            <person name="Song W.-J."/>
            <person name="Kurnit D.M."/>
        </authorList>
    </citation>
    <scope>NUCLEOTIDE SEQUENCE [LARGE SCALE GENOMIC DNA]</scope>
    <source>
        <strain evidence="4 5">175</strain>
    </source>
</reference>
<name>A0A1Y6CV84_9GAMM</name>
<dbReference type="InterPro" id="IPR007863">
    <property type="entry name" value="Peptidase_M16_C"/>
</dbReference>
<evidence type="ECO:0000313" key="4">
    <source>
        <dbReference type="EMBL" id="SMF94227.1"/>
    </source>
</evidence>
<dbReference type="Pfam" id="PF00675">
    <property type="entry name" value="Peptidase_M16"/>
    <property type="match status" value="1"/>
</dbReference>
<proteinExistence type="predicted"/>
<keyword evidence="4" id="KW-0378">Hydrolase</keyword>
<dbReference type="GO" id="GO:0046872">
    <property type="term" value="F:metal ion binding"/>
    <property type="evidence" value="ECO:0007669"/>
    <property type="project" value="InterPro"/>
</dbReference>
<dbReference type="PANTHER" id="PTHR11851:SF224">
    <property type="entry name" value="PROCESSING PROTEASE"/>
    <property type="match status" value="1"/>
</dbReference>
<keyword evidence="4" id="KW-0645">Protease</keyword>
<keyword evidence="1" id="KW-0732">Signal</keyword>
<sequence>MFAKRLSRCFFLILLMVSAQSFAVPKIEHWTTARGGRVYFVPTQGLPLVDVRLVFDAGSARDGAKFGLAALTSGLLDTGAGEWDADAIAQRLENVGANLGTGAARDSAFVSLRSLTHPEKLGVALETAKEVLAHPRFDQKDLDREKSRTLLAIKQRGEEPDELVDIAFMKALYGDHPYAHPAEGFTETVQPLTREDLVDFHKRMYVVKNAIVVIVGDVKRAEAESMADNLLSGLPDGEAQPPLPEPVPNKAPEPVKTAFPSEQTHVLAGQLGMKVNDPDYFALYVGNHILGGSGLVSRVSMEVREKRGFAYSAYSYFYPQRVAGPFEIGLQTRNDKAEEAVQVAIKTVKDFVEQGPTDKELEASKQNIVGGFVLRLDSNQKLTGEVASIAFYNRPLDYLDTFTQKVQAVTQNDIKRAFKARIDPDHLQTVLVGGAVK</sequence>
<dbReference type="InterPro" id="IPR011765">
    <property type="entry name" value="Pept_M16_N"/>
</dbReference>
<dbReference type="STRING" id="1760988.SAMN02949497_1536"/>
<dbReference type="Proteomes" id="UP000192923">
    <property type="component" value="Unassembled WGS sequence"/>
</dbReference>
<dbReference type="EMBL" id="FXAM01000001">
    <property type="protein sequence ID" value="SMF94227.1"/>
    <property type="molecule type" value="Genomic_DNA"/>
</dbReference>
<feature type="signal peptide" evidence="1">
    <location>
        <begin position="1"/>
        <end position="23"/>
    </location>
</feature>
<feature type="domain" description="Peptidase M16 C-terminal" evidence="3">
    <location>
        <begin position="192"/>
        <end position="367"/>
    </location>
</feature>
<dbReference type="InterPro" id="IPR050361">
    <property type="entry name" value="MPP/UQCRC_Complex"/>
</dbReference>
<keyword evidence="5" id="KW-1185">Reference proteome</keyword>
<evidence type="ECO:0000313" key="5">
    <source>
        <dbReference type="Proteomes" id="UP000192923"/>
    </source>
</evidence>